<organism evidence="2 3">
    <name type="scientific">Microbacterium awajiense</name>
    <dbReference type="NCBI Taxonomy" id="415214"/>
    <lineage>
        <taxon>Bacteria</taxon>
        <taxon>Bacillati</taxon>
        <taxon>Actinomycetota</taxon>
        <taxon>Actinomycetes</taxon>
        <taxon>Micrococcales</taxon>
        <taxon>Microbacteriaceae</taxon>
        <taxon>Microbacterium</taxon>
    </lineage>
</organism>
<keyword evidence="3" id="KW-1185">Reference proteome</keyword>
<evidence type="ECO:0000256" key="1">
    <source>
        <dbReference type="SAM" id="MobiDB-lite"/>
    </source>
</evidence>
<name>A0ABP7ADK3_9MICO</name>
<protein>
    <submittedName>
        <fullName evidence="2">Uncharacterized protein</fullName>
    </submittedName>
</protein>
<proteinExistence type="predicted"/>
<reference evidence="3" key="1">
    <citation type="journal article" date="2019" name="Int. J. Syst. Evol. Microbiol.">
        <title>The Global Catalogue of Microorganisms (GCM) 10K type strain sequencing project: providing services to taxonomists for standard genome sequencing and annotation.</title>
        <authorList>
            <consortium name="The Broad Institute Genomics Platform"/>
            <consortium name="The Broad Institute Genome Sequencing Center for Infectious Disease"/>
            <person name="Wu L."/>
            <person name="Ma J."/>
        </authorList>
    </citation>
    <scope>NUCLEOTIDE SEQUENCE [LARGE SCALE GENOMIC DNA]</scope>
    <source>
        <strain evidence="3">JCM 16544</strain>
    </source>
</reference>
<comment type="caution">
    <text evidence="2">The sequence shown here is derived from an EMBL/GenBank/DDBJ whole genome shotgun (WGS) entry which is preliminary data.</text>
</comment>
<dbReference type="EMBL" id="BAAAYU010000001">
    <property type="protein sequence ID" value="GAA3629859.1"/>
    <property type="molecule type" value="Genomic_DNA"/>
</dbReference>
<feature type="compositionally biased region" description="Low complexity" evidence="1">
    <location>
        <begin position="7"/>
        <end position="22"/>
    </location>
</feature>
<gene>
    <name evidence="2" type="ORF">GCM10022200_10730</name>
</gene>
<evidence type="ECO:0000313" key="2">
    <source>
        <dbReference type="EMBL" id="GAA3629859.1"/>
    </source>
</evidence>
<dbReference type="Proteomes" id="UP001501697">
    <property type="component" value="Unassembled WGS sequence"/>
</dbReference>
<evidence type="ECO:0000313" key="3">
    <source>
        <dbReference type="Proteomes" id="UP001501697"/>
    </source>
</evidence>
<accession>A0ABP7ADK3</accession>
<sequence length="70" mass="7103">MSTSTVGAAATGAGAAAAGATGSNRAMTMGIGASARKRAETDRLTGSSFLMCDRVRTPMGFFYRDSPLLP</sequence>
<feature type="region of interest" description="Disordered" evidence="1">
    <location>
        <begin position="1"/>
        <end position="22"/>
    </location>
</feature>